<feature type="transmembrane region" description="Helical" evidence="1">
    <location>
        <begin position="20"/>
        <end position="44"/>
    </location>
</feature>
<proteinExistence type="predicted"/>
<sequence>MASVVLPVDRLGVITSIPRFLLSGFNGLSLMFGIILMILSIEVYKKNEKIIRADNDLFSRRFCVYFVKGV</sequence>
<organism evidence="2 3">
    <name type="scientific">Bacillus safensis</name>
    <dbReference type="NCBI Taxonomy" id="561879"/>
    <lineage>
        <taxon>Bacteria</taxon>
        <taxon>Bacillati</taxon>
        <taxon>Bacillota</taxon>
        <taxon>Bacilli</taxon>
        <taxon>Bacillales</taxon>
        <taxon>Bacillaceae</taxon>
        <taxon>Bacillus</taxon>
    </lineage>
</organism>
<dbReference type="Proteomes" id="UP000464658">
    <property type="component" value="Chromosome"/>
</dbReference>
<dbReference type="AlphaFoldDB" id="A0A5S9M7N3"/>
<name>A0A5S9M7N3_BACIA</name>
<dbReference type="EMBL" id="AP021906">
    <property type="protein sequence ID" value="BBP87949.1"/>
    <property type="molecule type" value="Genomic_DNA"/>
</dbReference>
<reference evidence="2 3" key="1">
    <citation type="submission" date="2019-12" db="EMBL/GenBank/DDBJ databases">
        <title>Full genome sequence of a Bacillus safensis strain isolated from commercially available natto in Indonesia.</title>
        <authorList>
            <person name="Yoshida M."/>
            <person name="Uomi M."/>
            <person name="Waturangi D."/>
            <person name="Ekaputri J.J."/>
            <person name="Setiamarga D.H.E."/>
        </authorList>
    </citation>
    <scope>NUCLEOTIDE SEQUENCE [LARGE SCALE GENOMIC DNA]</scope>
    <source>
        <strain evidence="2 3">IDN1</strain>
    </source>
</reference>
<evidence type="ECO:0000313" key="2">
    <source>
        <dbReference type="EMBL" id="BBP87949.1"/>
    </source>
</evidence>
<protein>
    <submittedName>
        <fullName evidence="2">Uncharacterized protein</fullName>
    </submittedName>
</protein>
<keyword evidence="1" id="KW-1133">Transmembrane helix</keyword>
<keyword evidence="1" id="KW-0472">Membrane</keyword>
<evidence type="ECO:0000313" key="3">
    <source>
        <dbReference type="Proteomes" id="UP000464658"/>
    </source>
</evidence>
<gene>
    <name evidence="2" type="ORF">BsIDN1_15670</name>
</gene>
<keyword evidence="1" id="KW-0812">Transmembrane</keyword>
<evidence type="ECO:0000256" key="1">
    <source>
        <dbReference type="SAM" id="Phobius"/>
    </source>
</evidence>
<accession>A0A5S9M7N3</accession>